<dbReference type="PANTHER" id="PTHR34187:SF2">
    <property type="entry name" value="DUF202 DOMAIN-CONTAINING PROTEIN"/>
    <property type="match status" value="1"/>
</dbReference>
<dbReference type="InterPro" id="IPR003807">
    <property type="entry name" value="DUF202"/>
</dbReference>
<dbReference type="RefSeq" id="WP_110065515.1">
    <property type="nucleotide sequence ID" value="NZ_QGTW01000007.1"/>
</dbReference>
<keyword evidence="2" id="KW-1003">Cell membrane</keyword>
<protein>
    <submittedName>
        <fullName evidence="8">Putative membrane protein</fullName>
    </submittedName>
</protein>
<keyword evidence="5 6" id="KW-0472">Membrane</keyword>
<evidence type="ECO:0000256" key="3">
    <source>
        <dbReference type="ARBA" id="ARBA00022692"/>
    </source>
</evidence>
<sequence>MEETKESKYIQQHLANERTFLAWVRTSIAMTGIGVLASTLHFNNIQRVNEFADRIAVALSLFSLVTGLTILLYSTMNYFRIRKRINTQTYTSSRSLIYLITTIILLIFILLLTYLFFILI</sequence>
<evidence type="ECO:0000256" key="5">
    <source>
        <dbReference type="ARBA" id="ARBA00023136"/>
    </source>
</evidence>
<feature type="transmembrane region" description="Helical" evidence="6">
    <location>
        <begin position="55"/>
        <end position="75"/>
    </location>
</feature>
<feature type="transmembrane region" description="Helical" evidence="6">
    <location>
        <begin position="96"/>
        <end position="119"/>
    </location>
</feature>
<proteinExistence type="predicted"/>
<feature type="domain" description="DUF202" evidence="7">
    <location>
        <begin position="12"/>
        <end position="83"/>
    </location>
</feature>
<dbReference type="AlphaFoldDB" id="A0A2V2ZU42"/>
<feature type="transmembrane region" description="Helical" evidence="6">
    <location>
        <begin position="20"/>
        <end position="43"/>
    </location>
</feature>
<dbReference type="OrthoDB" id="582337at2"/>
<evidence type="ECO:0000256" key="2">
    <source>
        <dbReference type="ARBA" id="ARBA00022475"/>
    </source>
</evidence>
<dbReference type="InterPro" id="IPR052053">
    <property type="entry name" value="IM_YidH-like"/>
</dbReference>
<reference evidence="8 9" key="1">
    <citation type="submission" date="2018-05" db="EMBL/GenBank/DDBJ databases">
        <title>Freshwater and sediment microbial communities from various areas in North America, analyzing microbe dynamics in response to fracking.</title>
        <authorList>
            <person name="Lamendella R."/>
        </authorList>
    </citation>
    <scope>NUCLEOTIDE SEQUENCE [LARGE SCALE GENOMIC DNA]</scope>
    <source>
        <strain evidence="8 9">15_TX</strain>
    </source>
</reference>
<dbReference type="Pfam" id="PF02656">
    <property type="entry name" value="DUF202"/>
    <property type="match status" value="1"/>
</dbReference>
<gene>
    <name evidence="8" type="ORF">DFO73_107198</name>
</gene>
<evidence type="ECO:0000256" key="4">
    <source>
        <dbReference type="ARBA" id="ARBA00022989"/>
    </source>
</evidence>
<organism evidence="8 9">
    <name type="scientific">Cytobacillus oceanisediminis</name>
    <dbReference type="NCBI Taxonomy" id="665099"/>
    <lineage>
        <taxon>Bacteria</taxon>
        <taxon>Bacillati</taxon>
        <taxon>Bacillota</taxon>
        <taxon>Bacilli</taxon>
        <taxon>Bacillales</taxon>
        <taxon>Bacillaceae</taxon>
        <taxon>Cytobacillus</taxon>
    </lineage>
</organism>
<dbReference type="EMBL" id="QGTW01000007">
    <property type="protein sequence ID" value="PWW27885.1"/>
    <property type="molecule type" value="Genomic_DNA"/>
</dbReference>
<dbReference type="GO" id="GO:0005886">
    <property type="term" value="C:plasma membrane"/>
    <property type="evidence" value="ECO:0007669"/>
    <property type="project" value="UniProtKB-SubCell"/>
</dbReference>
<comment type="subcellular location">
    <subcellularLocation>
        <location evidence="1">Cell membrane</location>
        <topology evidence="1">Multi-pass membrane protein</topology>
    </subcellularLocation>
</comment>
<dbReference type="Proteomes" id="UP000247150">
    <property type="component" value="Unassembled WGS sequence"/>
</dbReference>
<evidence type="ECO:0000256" key="1">
    <source>
        <dbReference type="ARBA" id="ARBA00004651"/>
    </source>
</evidence>
<evidence type="ECO:0000313" key="8">
    <source>
        <dbReference type="EMBL" id="PWW27885.1"/>
    </source>
</evidence>
<evidence type="ECO:0000259" key="7">
    <source>
        <dbReference type="Pfam" id="PF02656"/>
    </source>
</evidence>
<keyword evidence="3 6" id="KW-0812">Transmembrane</keyword>
<comment type="caution">
    <text evidence="8">The sequence shown here is derived from an EMBL/GenBank/DDBJ whole genome shotgun (WGS) entry which is preliminary data.</text>
</comment>
<dbReference type="PANTHER" id="PTHR34187">
    <property type="entry name" value="FGR18P"/>
    <property type="match status" value="1"/>
</dbReference>
<evidence type="ECO:0000256" key="6">
    <source>
        <dbReference type="SAM" id="Phobius"/>
    </source>
</evidence>
<name>A0A2V2ZU42_9BACI</name>
<accession>A0A2V2ZU42</accession>
<keyword evidence="4 6" id="KW-1133">Transmembrane helix</keyword>
<evidence type="ECO:0000313" key="9">
    <source>
        <dbReference type="Proteomes" id="UP000247150"/>
    </source>
</evidence>